<organism evidence="1 2">
    <name type="scientific">Penicillium egyptiacum</name>
    <dbReference type="NCBI Taxonomy" id="1303716"/>
    <lineage>
        <taxon>Eukaryota</taxon>
        <taxon>Fungi</taxon>
        <taxon>Dikarya</taxon>
        <taxon>Ascomycota</taxon>
        <taxon>Pezizomycotina</taxon>
        <taxon>Eurotiomycetes</taxon>
        <taxon>Eurotiomycetidae</taxon>
        <taxon>Eurotiales</taxon>
        <taxon>Aspergillaceae</taxon>
        <taxon>Penicillium</taxon>
    </lineage>
</organism>
<evidence type="ECO:0008006" key="3">
    <source>
        <dbReference type="Google" id="ProtNLM"/>
    </source>
</evidence>
<dbReference type="EMBL" id="CAJVRC010000907">
    <property type="protein sequence ID" value="CAG8910199.1"/>
    <property type="molecule type" value="Genomic_DNA"/>
</dbReference>
<comment type="caution">
    <text evidence="1">The sequence shown here is derived from an EMBL/GenBank/DDBJ whole genome shotgun (WGS) entry which is preliminary data.</text>
</comment>
<keyword evidence="2" id="KW-1185">Reference proteome</keyword>
<protein>
    <recommendedName>
        <fullName evidence="3">F-box domain-containing protein</fullName>
    </recommendedName>
</protein>
<gene>
    <name evidence="1" type="ORF">PEGY_LOCUS11002</name>
</gene>
<dbReference type="OrthoDB" id="4358152at2759"/>
<proteinExistence type="predicted"/>
<sequence>MIRTPVPPLHFTEISSSFLFSFECLYAAFAMDPFQRLPAELVSQVLRNTDFMGVDGLVSVSLEARAVFQANSRAIIQDLVSSNPITSHPEIRKLLSNIALIHDPSICCTSLDEYMQLTNGEGNENAVESTLCRQNSDLACRILRIAAQTQCLACICLLTLRQGLVTALGTSPNRAQKANEPFSYLEEYHVYWAIWQLECYSDLRKAVDSRASSSTNSAEGPSTGQNWIWSRESINKLDAYTTFNEIHDFRAEQIWAVASVLVELGAPLVSPSTRESLALQHPSTVAWDFPPNTPIPFFSSFQLARSVRNDHSLLWCPPQTPIEDPVTKAWYLTLPFCHKPSGQTMLFRSLRHGALRGHCGRRPSAAMEDISPYRRSGVLLWDSWRMYSIGLMPNSSRKGRPAPGGGFIEPDCEAVTGEDVMPNWFEIAGVKQ</sequence>
<evidence type="ECO:0000313" key="2">
    <source>
        <dbReference type="Proteomes" id="UP001154252"/>
    </source>
</evidence>
<dbReference type="Proteomes" id="UP001154252">
    <property type="component" value="Unassembled WGS sequence"/>
</dbReference>
<evidence type="ECO:0000313" key="1">
    <source>
        <dbReference type="EMBL" id="CAG8910199.1"/>
    </source>
</evidence>
<reference evidence="1" key="1">
    <citation type="submission" date="2021-07" db="EMBL/GenBank/DDBJ databases">
        <authorList>
            <person name="Branca A.L. A."/>
        </authorList>
    </citation>
    <scope>NUCLEOTIDE SEQUENCE</scope>
</reference>
<dbReference type="AlphaFoldDB" id="A0A9W4P9N3"/>
<accession>A0A9W4P9N3</accession>
<name>A0A9W4P9N3_9EURO</name>